<dbReference type="InterPro" id="IPR041490">
    <property type="entry name" value="KstR2_TetR_C"/>
</dbReference>
<evidence type="ECO:0000256" key="1">
    <source>
        <dbReference type="ARBA" id="ARBA00023125"/>
    </source>
</evidence>
<evidence type="ECO:0000256" key="2">
    <source>
        <dbReference type="PROSITE-ProRule" id="PRU00335"/>
    </source>
</evidence>
<proteinExistence type="predicted"/>
<dbReference type="PRINTS" id="PR00455">
    <property type="entry name" value="HTHTETR"/>
</dbReference>
<dbReference type="Proteomes" id="UP000550729">
    <property type="component" value="Unassembled WGS sequence"/>
</dbReference>
<keyword evidence="5" id="KW-1185">Reference proteome</keyword>
<dbReference type="InterPro" id="IPR001647">
    <property type="entry name" value="HTH_TetR"/>
</dbReference>
<dbReference type="InterPro" id="IPR036271">
    <property type="entry name" value="Tet_transcr_reg_TetR-rel_C_sf"/>
</dbReference>
<name>A0A848KPU9_9ACTN</name>
<dbReference type="InterPro" id="IPR050109">
    <property type="entry name" value="HTH-type_TetR-like_transc_reg"/>
</dbReference>
<dbReference type="InterPro" id="IPR009057">
    <property type="entry name" value="Homeodomain-like_sf"/>
</dbReference>
<evidence type="ECO:0000313" key="4">
    <source>
        <dbReference type="EMBL" id="NMO00049.1"/>
    </source>
</evidence>
<dbReference type="GO" id="GO:0003700">
    <property type="term" value="F:DNA-binding transcription factor activity"/>
    <property type="evidence" value="ECO:0007669"/>
    <property type="project" value="TreeGrafter"/>
</dbReference>
<dbReference type="PROSITE" id="PS50977">
    <property type="entry name" value="HTH_TETR_2"/>
    <property type="match status" value="1"/>
</dbReference>
<dbReference type="PANTHER" id="PTHR30055">
    <property type="entry name" value="HTH-TYPE TRANSCRIPTIONAL REGULATOR RUTR"/>
    <property type="match status" value="1"/>
</dbReference>
<gene>
    <name evidence="4" type="ORF">HH308_02340</name>
</gene>
<dbReference type="GO" id="GO:0000976">
    <property type="term" value="F:transcription cis-regulatory region binding"/>
    <property type="evidence" value="ECO:0007669"/>
    <property type="project" value="TreeGrafter"/>
</dbReference>
<dbReference type="PANTHER" id="PTHR30055:SF237">
    <property type="entry name" value="TRANSCRIPTIONAL REPRESSOR MCE3R"/>
    <property type="match status" value="1"/>
</dbReference>
<sequence length="208" mass="23273">MTDTVMMGDVASAEGDDLHLSPILSAALVELRENGYHGTSVRKIVTRAGLTLPSLYYHYGNKEGVLVALLNIAMDDLLNKLRKVLDDPSSKDPVVRLRWIVRSTVLHVTQRQDLASLHREFRFLERAAVAPYLERRHEVDDMLVEVLNDGNRTGQFHITDMEYTKLAVLGMAQGIADWYRPNGADSPSTIADRYEALTLRLVGADPTD</sequence>
<dbReference type="Pfam" id="PF00440">
    <property type="entry name" value="TetR_N"/>
    <property type="match status" value="1"/>
</dbReference>
<accession>A0A848KPU9</accession>
<dbReference type="AlphaFoldDB" id="A0A848KPU9"/>
<organism evidence="4 5">
    <name type="scientific">Gordonia asplenii</name>
    <dbReference type="NCBI Taxonomy" id="2725283"/>
    <lineage>
        <taxon>Bacteria</taxon>
        <taxon>Bacillati</taxon>
        <taxon>Actinomycetota</taxon>
        <taxon>Actinomycetes</taxon>
        <taxon>Mycobacteriales</taxon>
        <taxon>Gordoniaceae</taxon>
        <taxon>Gordonia</taxon>
    </lineage>
</organism>
<feature type="domain" description="HTH tetR-type" evidence="3">
    <location>
        <begin position="17"/>
        <end position="77"/>
    </location>
</feature>
<feature type="DNA-binding region" description="H-T-H motif" evidence="2">
    <location>
        <begin position="40"/>
        <end position="59"/>
    </location>
</feature>
<dbReference type="EMBL" id="JABBNB010000001">
    <property type="protein sequence ID" value="NMO00049.1"/>
    <property type="molecule type" value="Genomic_DNA"/>
</dbReference>
<reference evidence="4 5" key="1">
    <citation type="submission" date="2020-04" db="EMBL/GenBank/DDBJ databases">
        <title>Gordonia sp. nov. TBRC 11910.</title>
        <authorList>
            <person name="Suriyachadkun C."/>
        </authorList>
    </citation>
    <scope>NUCLEOTIDE SEQUENCE [LARGE SCALE GENOMIC DNA]</scope>
    <source>
        <strain evidence="4 5">TBRC 11910</strain>
    </source>
</reference>
<dbReference type="Pfam" id="PF17932">
    <property type="entry name" value="TetR_C_24"/>
    <property type="match status" value="1"/>
</dbReference>
<dbReference type="Gene3D" id="1.10.357.10">
    <property type="entry name" value="Tetracycline Repressor, domain 2"/>
    <property type="match status" value="1"/>
</dbReference>
<keyword evidence="1 2" id="KW-0238">DNA-binding</keyword>
<dbReference type="RefSeq" id="WP_170192510.1">
    <property type="nucleotide sequence ID" value="NZ_JABBNB010000001.1"/>
</dbReference>
<dbReference type="SUPFAM" id="SSF48498">
    <property type="entry name" value="Tetracyclin repressor-like, C-terminal domain"/>
    <property type="match status" value="1"/>
</dbReference>
<dbReference type="SUPFAM" id="SSF46689">
    <property type="entry name" value="Homeodomain-like"/>
    <property type="match status" value="1"/>
</dbReference>
<evidence type="ECO:0000313" key="5">
    <source>
        <dbReference type="Proteomes" id="UP000550729"/>
    </source>
</evidence>
<evidence type="ECO:0000259" key="3">
    <source>
        <dbReference type="PROSITE" id="PS50977"/>
    </source>
</evidence>
<comment type="caution">
    <text evidence="4">The sequence shown here is derived from an EMBL/GenBank/DDBJ whole genome shotgun (WGS) entry which is preliminary data.</text>
</comment>
<protein>
    <submittedName>
        <fullName evidence="4">TetR/AcrR family transcriptional regulator</fullName>
    </submittedName>
</protein>